<dbReference type="CDD" id="cd00657">
    <property type="entry name" value="Ferritin_like"/>
    <property type="match status" value="1"/>
</dbReference>
<protein>
    <recommendedName>
        <fullName evidence="2">Phenylacetic acid catabolic</fullName>
    </recommendedName>
</protein>
<dbReference type="GO" id="GO:0005829">
    <property type="term" value="C:cytosol"/>
    <property type="evidence" value="ECO:0007669"/>
    <property type="project" value="TreeGrafter"/>
</dbReference>
<gene>
    <name evidence="1" type="ORF">METZ01_LOCUS134680</name>
</gene>
<evidence type="ECO:0008006" key="2">
    <source>
        <dbReference type="Google" id="ProtNLM"/>
    </source>
</evidence>
<reference evidence="1" key="1">
    <citation type="submission" date="2018-05" db="EMBL/GenBank/DDBJ databases">
        <authorList>
            <person name="Lanie J.A."/>
            <person name="Ng W.-L."/>
            <person name="Kazmierczak K.M."/>
            <person name="Andrzejewski T.M."/>
            <person name="Davidsen T.M."/>
            <person name="Wayne K.J."/>
            <person name="Tettelin H."/>
            <person name="Glass J.I."/>
            <person name="Rusch D."/>
            <person name="Podicherti R."/>
            <person name="Tsui H.-C.T."/>
            <person name="Winkler M.E."/>
        </authorList>
    </citation>
    <scope>NUCLEOTIDE SEQUENCE</scope>
</reference>
<dbReference type="PANTHER" id="PTHR30458:SF0">
    <property type="entry name" value="1,2-PHENYLACETYL-COA EPOXIDASE, SUBUNIT C"/>
    <property type="match status" value="1"/>
</dbReference>
<dbReference type="PANTHER" id="PTHR30458">
    <property type="entry name" value="PHENYLACETIC ACID DEGRADATION PROTEIN PAA"/>
    <property type="match status" value="1"/>
</dbReference>
<dbReference type="InterPro" id="IPR009078">
    <property type="entry name" value="Ferritin-like_SF"/>
</dbReference>
<dbReference type="InterPro" id="IPR007814">
    <property type="entry name" value="PaaA_PaaC"/>
</dbReference>
<dbReference type="GO" id="GO:0010124">
    <property type="term" value="P:phenylacetate catabolic process"/>
    <property type="evidence" value="ECO:0007669"/>
    <property type="project" value="InterPro"/>
</dbReference>
<name>A0A381YXN0_9ZZZZ</name>
<dbReference type="InterPro" id="IPR052703">
    <property type="entry name" value="Aromatic_CoA_ox/epox"/>
</dbReference>
<accession>A0A381YXN0</accession>
<dbReference type="Pfam" id="PF05138">
    <property type="entry name" value="PaaA_PaaC"/>
    <property type="match status" value="1"/>
</dbReference>
<dbReference type="EMBL" id="UINC01019332">
    <property type="protein sequence ID" value="SVA81826.1"/>
    <property type="molecule type" value="Genomic_DNA"/>
</dbReference>
<proteinExistence type="predicted"/>
<dbReference type="InterPro" id="IPR012347">
    <property type="entry name" value="Ferritin-like"/>
</dbReference>
<dbReference type="Gene3D" id="1.20.1260.10">
    <property type="match status" value="1"/>
</dbReference>
<evidence type="ECO:0000313" key="1">
    <source>
        <dbReference type="EMBL" id="SVA81826.1"/>
    </source>
</evidence>
<dbReference type="AlphaFoldDB" id="A0A381YXN0"/>
<dbReference type="SUPFAM" id="SSF47240">
    <property type="entry name" value="Ferritin-like"/>
    <property type="match status" value="1"/>
</dbReference>
<organism evidence="1">
    <name type="scientific">marine metagenome</name>
    <dbReference type="NCBI Taxonomy" id="408172"/>
    <lineage>
        <taxon>unclassified sequences</taxon>
        <taxon>metagenomes</taxon>
        <taxon>ecological metagenomes</taxon>
    </lineage>
</organism>
<sequence length="317" mass="36589">MVLSNEDELKQKIQDGYIVESREEMTEGYRKALIVQLTVQADTELMSAPAYWMAARHAPSTNTQVSAHAIIQDELAHANIAYRLLEDIGESKEQLVYGRQPHEFKHPYGFDQPLDNWADLVVANGFFDRAGITLLSDVYQNTSYGPLKRALVKVDMEETFHLRHGEVWMRRLAKAGGEAKEIVQCSVDWMFPMTIEWFGLPDDLKRHSGQLDYKLKGLSNDELRQVWMSSTVPLCEELGLNVPAHFDSETEEYVLDYPFPCEYDTADKRWVFEDGETTWDAVFKRWKGRGPMNEIYVESIQRSRRDVGGWLAEKRQA</sequence>